<dbReference type="EMBL" id="JACVVK020000836">
    <property type="protein sequence ID" value="KAK7442286.1"/>
    <property type="molecule type" value="Genomic_DNA"/>
</dbReference>
<protein>
    <submittedName>
        <fullName evidence="1">Uncharacterized protein</fullName>
    </submittedName>
</protein>
<proteinExistence type="predicted"/>
<accession>A0ABD0J0B9</accession>
<feature type="non-terminal residue" evidence="1">
    <location>
        <position position="64"/>
    </location>
</feature>
<sequence length="64" mass="7379">METEITFLHPAVYTERKLKRSDICSPLVRHFEKRGGTPLHLICVCAALMLYGTKSRVLFASWKK</sequence>
<comment type="caution">
    <text evidence="1">The sequence shown here is derived from an EMBL/GenBank/DDBJ whole genome shotgun (WGS) entry which is preliminary data.</text>
</comment>
<reference evidence="1 2" key="1">
    <citation type="journal article" date="2023" name="Sci. Data">
        <title>Genome assembly of the Korean intertidal mud-creeper Batillaria attramentaria.</title>
        <authorList>
            <person name="Patra A.K."/>
            <person name="Ho P.T."/>
            <person name="Jun S."/>
            <person name="Lee S.J."/>
            <person name="Kim Y."/>
            <person name="Won Y.J."/>
        </authorList>
    </citation>
    <scope>NUCLEOTIDE SEQUENCE [LARGE SCALE GENOMIC DNA]</scope>
    <source>
        <strain evidence="1">Wonlab-2016</strain>
    </source>
</reference>
<dbReference type="Proteomes" id="UP001519460">
    <property type="component" value="Unassembled WGS sequence"/>
</dbReference>
<evidence type="ECO:0000313" key="1">
    <source>
        <dbReference type="EMBL" id="KAK7442286.1"/>
    </source>
</evidence>
<organism evidence="1 2">
    <name type="scientific">Batillaria attramentaria</name>
    <dbReference type="NCBI Taxonomy" id="370345"/>
    <lineage>
        <taxon>Eukaryota</taxon>
        <taxon>Metazoa</taxon>
        <taxon>Spiralia</taxon>
        <taxon>Lophotrochozoa</taxon>
        <taxon>Mollusca</taxon>
        <taxon>Gastropoda</taxon>
        <taxon>Caenogastropoda</taxon>
        <taxon>Sorbeoconcha</taxon>
        <taxon>Cerithioidea</taxon>
        <taxon>Batillariidae</taxon>
        <taxon>Batillaria</taxon>
    </lineage>
</organism>
<keyword evidence="2" id="KW-1185">Reference proteome</keyword>
<evidence type="ECO:0000313" key="2">
    <source>
        <dbReference type="Proteomes" id="UP001519460"/>
    </source>
</evidence>
<gene>
    <name evidence="1" type="ORF">BaRGS_00040531</name>
</gene>
<name>A0ABD0J0B9_9CAEN</name>
<dbReference type="AlphaFoldDB" id="A0ABD0J0B9"/>